<dbReference type="EC" id="5.4.99.12" evidence="4"/>
<gene>
    <name evidence="4 9" type="primary">truA</name>
    <name evidence="9" type="ORF">GO621_13125</name>
</gene>
<dbReference type="InterPro" id="IPR020095">
    <property type="entry name" value="PsdUridine_synth_TruA_C"/>
</dbReference>
<dbReference type="RefSeq" id="WP_157567759.1">
    <property type="nucleotide sequence ID" value="NZ_WPIK01000011.1"/>
</dbReference>
<comment type="function">
    <text evidence="4">Formation of pseudouridine at positions 38, 39 and 40 in the anticodon stem and loop of transfer RNAs.</text>
</comment>
<evidence type="ECO:0000256" key="6">
    <source>
        <dbReference type="PIRSR" id="PIRSR001430-2"/>
    </source>
</evidence>
<dbReference type="PIRSF" id="PIRSF001430">
    <property type="entry name" value="tRNA_psdUrid_synth"/>
    <property type="match status" value="1"/>
</dbReference>
<dbReference type="Gene3D" id="3.30.70.660">
    <property type="entry name" value="Pseudouridine synthase I, catalytic domain, C-terminal subdomain"/>
    <property type="match status" value="1"/>
</dbReference>
<dbReference type="EMBL" id="WPIK01000011">
    <property type="protein sequence ID" value="MVN22475.1"/>
    <property type="molecule type" value="Genomic_DNA"/>
</dbReference>
<protein>
    <recommendedName>
        <fullName evidence="4">tRNA pseudouridine synthase A</fullName>
        <ecNumber evidence="4">5.4.99.12</ecNumber>
    </recommendedName>
    <alternativeName>
        <fullName evidence="4">tRNA pseudouridine(38-40) synthase</fullName>
    </alternativeName>
    <alternativeName>
        <fullName evidence="4">tRNA pseudouridylate synthase I</fullName>
    </alternativeName>
    <alternativeName>
        <fullName evidence="4">tRNA-uridine isomerase I</fullName>
    </alternativeName>
</protein>
<dbReference type="InterPro" id="IPR020094">
    <property type="entry name" value="TruA/RsuA/RluB/E/F_N"/>
</dbReference>
<dbReference type="FunFam" id="3.30.70.580:FF:000001">
    <property type="entry name" value="tRNA pseudouridine synthase A"/>
    <property type="match status" value="1"/>
</dbReference>
<dbReference type="AlphaFoldDB" id="A0A7K1SYT1"/>
<keyword evidence="3 4" id="KW-0413">Isomerase</keyword>
<evidence type="ECO:0000256" key="5">
    <source>
        <dbReference type="PIRSR" id="PIRSR001430-1"/>
    </source>
</evidence>
<dbReference type="PANTHER" id="PTHR11142:SF0">
    <property type="entry name" value="TRNA PSEUDOURIDINE SYNTHASE-LIKE 1"/>
    <property type="match status" value="1"/>
</dbReference>
<evidence type="ECO:0000256" key="4">
    <source>
        <dbReference type="HAMAP-Rule" id="MF_00171"/>
    </source>
</evidence>
<name>A0A7K1SYT1_9SPHI</name>
<accession>A0A7K1SYT1</accession>
<evidence type="ECO:0000256" key="7">
    <source>
        <dbReference type="RuleBase" id="RU003792"/>
    </source>
</evidence>
<feature type="domain" description="Pseudouridine synthase I TruA alpha/beta" evidence="8">
    <location>
        <begin position="8"/>
        <end position="102"/>
    </location>
</feature>
<comment type="caution">
    <text evidence="9">The sequence shown here is derived from an EMBL/GenBank/DDBJ whole genome shotgun (WGS) entry which is preliminary data.</text>
</comment>
<reference evidence="9 10" key="1">
    <citation type="submission" date="2019-12" db="EMBL/GenBank/DDBJ databases">
        <title>Mucilaginibacter sp. HMF7410 genome sequencing and assembly.</title>
        <authorList>
            <person name="Kang H."/>
            <person name="Cha I."/>
            <person name="Kim H."/>
            <person name="Joh K."/>
        </authorList>
    </citation>
    <scope>NUCLEOTIDE SEQUENCE [LARGE SCALE GENOMIC DNA]</scope>
    <source>
        <strain evidence="9 10">HMF7410</strain>
    </source>
</reference>
<evidence type="ECO:0000256" key="1">
    <source>
        <dbReference type="ARBA" id="ARBA00009375"/>
    </source>
</evidence>
<dbReference type="HAMAP" id="MF_00171">
    <property type="entry name" value="TruA"/>
    <property type="match status" value="1"/>
</dbReference>
<dbReference type="NCBIfam" id="TIGR00071">
    <property type="entry name" value="hisT_truA"/>
    <property type="match status" value="1"/>
</dbReference>
<dbReference type="InterPro" id="IPR020103">
    <property type="entry name" value="PsdUridine_synth_cat_dom_sf"/>
</dbReference>
<feature type="active site" description="Nucleophile" evidence="4 5">
    <location>
        <position position="51"/>
    </location>
</feature>
<feature type="binding site" evidence="4 6">
    <location>
        <position position="108"/>
    </location>
    <ligand>
        <name>substrate</name>
    </ligand>
</feature>
<comment type="catalytic activity">
    <reaction evidence="4 7">
        <text>uridine(38/39/40) in tRNA = pseudouridine(38/39/40) in tRNA</text>
        <dbReference type="Rhea" id="RHEA:22376"/>
        <dbReference type="Rhea" id="RHEA-COMP:10085"/>
        <dbReference type="Rhea" id="RHEA-COMP:10087"/>
        <dbReference type="ChEBI" id="CHEBI:65314"/>
        <dbReference type="ChEBI" id="CHEBI:65315"/>
        <dbReference type="EC" id="5.4.99.12"/>
    </reaction>
</comment>
<dbReference type="CDD" id="cd02570">
    <property type="entry name" value="PseudoU_synth_EcTruA"/>
    <property type="match status" value="1"/>
</dbReference>
<dbReference type="InterPro" id="IPR001406">
    <property type="entry name" value="PsdUridine_synth_TruA"/>
</dbReference>
<evidence type="ECO:0000256" key="3">
    <source>
        <dbReference type="ARBA" id="ARBA00023235"/>
    </source>
</evidence>
<comment type="similarity">
    <text evidence="1 4 7">Belongs to the tRNA pseudouridine synthase TruA family.</text>
</comment>
<dbReference type="SUPFAM" id="SSF55120">
    <property type="entry name" value="Pseudouridine synthase"/>
    <property type="match status" value="1"/>
</dbReference>
<dbReference type="InterPro" id="IPR020097">
    <property type="entry name" value="PsdUridine_synth_TruA_a/b_dom"/>
</dbReference>
<keyword evidence="10" id="KW-1185">Reference proteome</keyword>
<evidence type="ECO:0000256" key="2">
    <source>
        <dbReference type="ARBA" id="ARBA00022694"/>
    </source>
</evidence>
<dbReference type="Pfam" id="PF01416">
    <property type="entry name" value="PseudoU_synth_1"/>
    <property type="match status" value="2"/>
</dbReference>
<evidence type="ECO:0000313" key="9">
    <source>
        <dbReference type="EMBL" id="MVN22475.1"/>
    </source>
</evidence>
<dbReference type="GO" id="GO:0160147">
    <property type="term" value="F:tRNA pseudouridine(38-40) synthase activity"/>
    <property type="evidence" value="ECO:0007669"/>
    <property type="project" value="UniProtKB-EC"/>
</dbReference>
<keyword evidence="2 4" id="KW-0819">tRNA processing</keyword>
<comment type="caution">
    <text evidence="4">Lacks conserved residue(s) required for the propagation of feature annotation.</text>
</comment>
<proteinExistence type="inferred from homology"/>
<organism evidence="9 10">
    <name type="scientific">Mucilaginibacter arboris</name>
    <dbReference type="NCBI Taxonomy" id="2682090"/>
    <lineage>
        <taxon>Bacteria</taxon>
        <taxon>Pseudomonadati</taxon>
        <taxon>Bacteroidota</taxon>
        <taxon>Sphingobacteriia</taxon>
        <taxon>Sphingobacteriales</taxon>
        <taxon>Sphingobacteriaceae</taxon>
        <taxon>Mucilaginibacter</taxon>
    </lineage>
</organism>
<dbReference type="Proteomes" id="UP000462014">
    <property type="component" value="Unassembled WGS sequence"/>
</dbReference>
<evidence type="ECO:0000313" key="10">
    <source>
        <dbReference type="Proteomes" id="UP000462014"/>
    </source>
</evidence>
<dbReference type="PANTHER" id="PTHR11142">
    <property type="entry name" value="PSEUDOURIDYLATE SYNTHASE"/>
    <property type="match status" value="1"/>
</dbReference>
<comment type="subunit">
    <text evidence="4">Homodimer.</text>
</comment>
<evidence type="ECO:0000259" key="8">
    <source>
        <dbReference type="Pfam" id="PF01416"/>
    </source>
</evidence>
<feature type="domain" description="Pseudouridine synthase I TruA alpha/beta" evidence="8">
    <location>
        <begin position="148"/>
        <end position="244"/>
    </location>
</feature>
<dbReference type="Gene3D" id="3.30.70.580">
    <property type="entry name" value="Pseudouridine synthase I, catalytic domain, N-terminal subdomain"/>
    <property type="match status" value="1"/>
</dbReference>
<dbReference type="GO" id="GO:0031119">
    <property type="term" value="P:tRNA pseudouridine synthesis"/>
    <property type="evidence" value="ECO:0007669"/>
    <property type="project" value="UniProtKB-UniRule"/>
</dbReference>
<dbReference type="GO" id="GO:0003723">
    <property type="term" value="F:RNA binding"/>
    <property type="evidence" value="ECO:0007669"/>
    <property type="project" value="InterPro"/>
</dbReference>
<sequence>MRYFFHIAYLGTNYSGWQKHPNTITVQQVLETKLSQVLKVSIQINGCGRTDAGVHASQFFFHADIDIANTEELQFRLNRALPNDIAVFDILEMQDKQHARFDACLRTYDYLIHTYKNPFISSTSSFYALKNLNIEQVKKAMQLLLLYQDYKAFCTTPNKYEHTICKISSVKLYLDESEKNIQIQISANRFLSKMIRIIVGKLLKIGTGKMSIDEFEHHLISKETPAILDLAYPQGLHLSKVTYPFLDLPNKAEILGDKRSIKPL</sequence>